<organism evidence="1">
    <name type="scientific">Anguilla anguilla</name>
    <name type="common">European freshwater eel</name>
    <name type="synonym">Muraena anguilla</name>
    <dbReference type="NCBI Taxonomy" id="7936"/>
    <lineage>
        <taxon>Eukaryota</taxon>
        <taxon>Metazoa</taxon>
        <taxon>Chordata</taxon>
        <taxon>Craniata</taxon>
        <taxon>Vertebrata</taxon>
        <taxon>Euteleostomi</taxon>
        <taxon>Actinopterygii</taxon>
        <taxon>Neopterygii</taxon>
        <taxon>Teleostei</taxon>
        <taxon>Anguilliformes</taxon>
        <taxon>Anguillidae</taxon>
        <taxon>Anguilla</taxon>
    </lineage>
</organism>
<dbReference type="AlphaFoldDB" id="A0A0E9X4M1"/>
<protein>
    <submittedName>
        <fullName evidence="1">Uncharacterized protein</fullName>
    </submittedName>
</protein>
<evidence type="ECO:0000313" key="1">
    <source>
        <dbReference type="EMBL" id="JAH97544.1"/>
    </source>
</evidence>
<proteinExistence type="predicted"/>
<name>A0A0E9X4M1_ANGAN</name>
<reference evidence="1" key="2">
    <citation type="journal article" date="2015" name="Fish Shellfish Immunol.">
        <title>Early steps in the European eel (Anguilla anguilla)-Vibrio vulnificus interaction in the gills: Role of the RtxA13 toxin.</title>
        <authorList>
            <person name="Callol A."/>
            <person name="Pajuelo D."/>
            <person name="Ebbesson L."/>
            <person name="Teles M."/>
            <person name="MacKenzie S."/>
            <person name="Amaro C."/>
        </authorList>
    </citation>
    <scope>NUCLEOTIDE SEQUENCE</scope>
</reference>
<dbReference type="EMBL" id="GBXM01011033">
    <property type="protein sequence ID" value="JAH97544.1"/>
    <property type="molecule type" value="Transcribed_RNA"/>
</dbReference>
<sequence length="90" mass="10166">MQFIYHLQGHINTEICSYSPAFNHLLQLFKIGCGRHSGVGICCCLLRNLNLTPGPCASWCLQGLMFLPYSSSSIFIPSFLEFVFLEVYEV</sequence>
<reference evidence="1" key="1">
    <citation type="submission" date="2014-11" db="EMBL/GenBank/DDBJ databases">
        <authorList>
            <person name="Amaro Gonzalez C."/>
        </authorList>
    </citation>
    <scope>NUCLEOTIDE SEQUENCE</scope>
</reference>
<accession>A0A0E9X4M1</accession>